<evidence type="ECO:0000256" key="1">
    <source>
        <dbReference type="ARBA" id="ARBA00023002"/>
    </source>
</evidence>
<dbReference type="PIRSF" id="PIRSF000097">
    <property type="entry name" value="AKR"/>
    <property type="match status" value="1"/>
</dbReference>
<dbReference type="PANTHER" id="PTHR11732">
    <property type="entry name" value="ALDO/KETO REDUCTASE"/>
    <property type="match status" value="1"/>
</dbReference>
<dbReference type="InterPro" id="IPR018170">
    <property type="entry name" value="Aldo/ket_reductase_CS"/>
</dbReference>
<evidence type="ECO:0000256" key="2">
    <source>
        <dbReference type="PIRSR" id="PIRSR000097-2"/>
    </source>
</evidence>
<name>A0A5M8Q2I3_9LECA</name>
<dbReference type="InterPro" id="IPR023210">
    <property type="entry name" value="NADP_OxRdtase_dom"/>
</dbReference>
<dbReference type="InterPro" id="IPR036812">
    <property type="entry name" value="NAD(P)_OxRdtase_dom_sf"/>
</dbReference>
<dbReference type="SUPFAM" id="SSF51430">
    <property type="entry name" value="NAD(P)-linked oxidoreductase"/>
    <property type="match status" value="1"/>
</dbReference>
<evidence type="ECO:0000313" key="6">
    <source>
        <dbReference type="Proteomes" id="UP000324767"/>
    </source>
</evidence>
<organism evidence="5 6">
    <name type="scientific">Lasallia pustulata</name>
    <dbReference type="NCBI Taxonomy" id="136370"/>
    <lineage>
        <taxon>Eukaryota</taxon>
        <taxon>Fungi</taxon>
        <taxon>Dikarya</taxon>
        <taxon>Ascomycota</taxon>
        <taxon>Pezizomycotina</taxon>
        <taxon>Lecanoromycetes</taxon>
        <taxon>OSLEUM clade</taxon>
        <taxon>Umbilicariomycetidae</taxon>
        <taxon>Umbilicariales</taxon>
        <taxon>Umbilicariaceae</taxon>
        <taxon>Lasallia</taxon>
    </lineage>
</organism>
<evidence type="ECO:0000256" key="3">
    <source>
        <dbReference type="PIRSR" id="PIRSR000097-3"/>
    </source>
</evidence>
<evidence type="ECO:0000313" key="5">
    <source>
        <dbReference type="EMBL" id="KAA6415156.1"/>
    </source>
</evidence>
<accession>A0A5M8Q2I3</accession>
<dbReference type="CDD" id="cd19071">
    <property type="entry name" value="AKR_AKR1-5-like"/>
    <property type="match status" value="1"/>
</dbReference>
<reference evidence="5 6" key="1">
    <citation type="submission" date="2019-09" db="EMBL/GenBank/DDBJ databases">
        <title>The hologenome of the rock-dwelling lichen Lasallia pustulata.</title>
        <authorList>
            <person name="Greshake Tzovaras B."/>
            <person name="Segers F."/>
            <person name="Bicker A."/>
            <person name="Dal Grande F."/>
            <person name="Otte J."/>
            <person name="Hankeln T."/>
            <person name="Schmitt I."/>
            <person name="Ebersberger I."/>
        </authorList>
    </citation>
    <scope>NUCLEOTIDE SEQUENCE [LARGE SCALE GENOMIC DNA]</scope>
    <source>
        <strain evidence="5">A1-1</strain>
    </source>
</reference>
<comment type="caution">
    <text evidence="5">The sequence shown here is derived from an EMBL/GenBank/DDBJ whole genome shotgun (WGS) entry which is preliminary data.</text>
</comment>
<feature type="site" description="Lowers pKa of active site Tyr" evidence="3">
    <location>
        <position position="29"/>
    </location>
</feature>
<keyword evidence="1" id="KW-0560">Oxidoreductase</keyword>
<dbReference type="PRINTS" id="PR00069">
    <property type="entry name" value="ALDKETRDTASE"/>
</dbReference>
<dbReference type="Pfam" id="PF00248">
    <property type="entry name" value="Aldo_ket_red"/>
    <property type="match status" value="1"/>
</dbReference>
<protein>
    <recommendedName>
        <fullName evidence="4">NADP-dependent oxidoreductase domain-containing protein</fullName>
    </recommendedName>
</protein>
<dbReference type="Proteomes" id="UP000324767">
    <property type="component" value="Unassembled WGS sequence"/>
</dbReference>
<dbReference type="Gene3D" id="3.20.20.100">
    <property type="entry name" value="NADP-dependent oxidoreductase domain"/>
    <property type="match status" value="1"/>
</dbReference>
<gene>
    <name evidence="5" type="ORF">FRX48_01909</name>
</gene>
<dbReference type="OrthoDB" id="416253at2759"/>
<evidence type="ECO:0000259" key="4">
    <source>
        <dbReference type="Pfam" id="PF00248"/>
    </source>
</evidence>
<proteinExistence type="predicted"/>
<sequence>MGTRRRWGEELRRGCGGRGWGGELWVTSKLWNDHHAPDLVGKALDQTLEDLGLDYLDLYLMHWPVASSSNGNKIDYIDTWHALTTLQHTSHPPKTLHLGICNFSPPQLTRLLLSTESPPAVHQMELHPYLPQPAWLHYHAAHHIHVTAYSPLANTNPTYHSSSSSPNPDAHPPPLLLANPTVNSIARRRTCTPAQVCLQWGLSRGTSVVPKSAHAARIRENFAAPGCALEYEDFRALAGLGAWETRFNNPSEGWGVGLYEGLDGV</sequence>
<feature type="binding site" evidence="2">
    <location>
        <position position="62"/>
    </location>
    <ligand>
        <name>substrate</name>
    </ligand>
</feature>
<dbReference type="InterPro" id="IPR020471">
    <property type="entry name" value="AKR"/>
</dbReference>
<dbReference type="GO" id="GO:0016491">
    <property type="term" value="F:oxidoreductase activity"/>
    <property type="evidence" value="ECO:0007669"/>
    <property type="project" value="UniProtKB-KW"/>
</dbReference>
<dbReference type="AlphaFoldDB" id="A0A5M8Q2I3"/>
<dbReference type="PROSITE" id="PS00063">
    <property type="entry name" value="ALDOKETO_REDUCTASE_3"/>
    <property type="match status" value="1"/>
</dbReference>
<dbReference type="EMBL" id="VXIT01000002">
    <property type="protein sequence ID" value="KAA6415156.1"/>
    <property type="molecule type" value="Genomic_DNA"/>
</dbReference>
<feature type="domain" description="NADP-dependent oxidoreductase" evidence="4">
    <location>
        <begin position="17"/>
        <end position="238"/>
    </location>
</feature>